<organism evidence="2 3">
    <name type="scientific">Alicyclobacillus fodiniaquatilis</name>
    <dbReference type="NCBI Taxonomy" id="1661150"/>
    <lineage>
        <taxon>Bacteria</taxon>
        <taxon>Bacillati</taxon>
        <taxon>Bacillota</taxon>
        <taxon>Bacilli</taxon>
        <taxon>Bacillales</taxon>
        <taxon>Alicyclobacillaceae</taxon>
        <taxon>Alicyclobacillus</taxon>
    </lineage>
</organism>
<dbReference type="RefSeq" id="WP_377944438.1">
    <property type="nucleotide sequence ID" value="NZ_JBHUCX010000067.1"/>
</dbReference>
<dbReference type="InterPro" id="IPR013217">
    <property type="entry name" value="Methyltransf_12"/>
</dbReference>
<dbReference type="GO" id="GO:0032259">
    <property type="term" value="P:methylation"/>
    <property type="evidence" value="ECO:0007669"/>
    <property type="project" value="UniProtKB-KW"/>
</dbReference>
<dbReference type="PANTHER" id="PTHR43861">
    <property type="entry name" value="TRANS-ACONITATE 2-METHYLTRANSFERASE-RELATED"/>
    <property type="match status" value="1"/>
</dbReference>
<dbReference type="InterPro" id="IPR029063">
    <property type="entry name" value="SAM-dependent_MTases_sf"/>
</dbReference>
<feature type="domain" description="Methyltransferase type 12" evidence="1">
    <location>
        <begin position="51"/>
        <end position="140"/>
    </location>
</feature>
<keyword evidence="3" id="KW-1185">Reference proteome</keyword>
<gene>
    <name evidence="2" type="ORF">ACFSB2_17700</name>
</gene>
<keyword evidence="2" id="KW-0808">Transferase</keyword>
<sequence length="237" mass="26338">MNSAQNDKLKVAQLYDGIAEVYEEVTPPLTHFQASVRAFLAENVHAGQRVLDLGCGPGHLTSALPLDVEVVGFDISTAMVNAARLKRPSGTYLMHDFHQSIPTELGKFDVIVANGCFDFCENLVQVIGNVAAALAHGGRFYFTINERRPELPFHDAHWLDVAGGQADIRMFFWTFSETAAAIETSGLRPLTYRHAPGWESQDLQTTIYYGYWVVEHPWAMGQVAQALRSTDDKRTLP</sequence>
<keyword evidence="2" id="KW-0489">Methyltransferase</keyword>
<dbReference type="Pfam" id="PF08242">
    <property type="entry name" value="Methyltransf_12"/>
    <property type="match status" value="1"/>
</dbReference>
<dbReference type="Gene3D" id="3.40.50.150">
    <property type="entry name" value="Vaccinia Virus protein VP39"/>
    <property type="match status" value="1"/>
</dbReference>
<comment type="caution">
    <text evidence="2">The sequence shown here is derived from an EMBL/GenBank/DDBJ whole genome shotgun (WGS) entry which is preliminary data.</text>
</comment>
<protein>
    <submittedName>
        <fullName evidence="2">Class I SAM-dependent DNA methyltransferase</fullName>
    </submittedName>
</protein>
<accession>A0ABW4JL40</accession>
<dbReference type="EMBL" id="JBHUCX010000067">
    <property type="protein sequence ID" value="MFD1676536.1"/>
    <property type="molecule type" value="Genomic_DNA"/>
</dbReference>
<evidence type="ECO:0000313" key="3">
    <source>
        <dbReference type="Proteomes" id="UP001597079"/>
    </source>
</evidence>
<dbReference type="CDD" id="cd02440">
    <property type="entry name" value="AdoMet_MTases"/>
    <property type="match status" value="1"/>
</dbReference>
<dbReference type="GO" id="GO:0008168">
    <property type="term" value="F:methyltransferase activity"/>
    <property type="evidence" value="ECO:0007669"/>
    <property type="project" value="UniProtKB-KW"/>
</dbReference>
<evidence type="ECO:0000313" key="2">
    <source>
        <dbReference type="EMBL" id="MFD1676536.1"/>
    </source>
</evidence>
<reference evidence="3" key="1">
    <citation type="journal article" date="2019" name="Int. J. Syst. Evol. Microbiol.">
        <title>The Global Catalogue of Microorganisms (GCM) 10K type strain sequencing project: providing services to taxonomists for standard genome sequencing and annotation.</title>
        <authorList>
            <consortium name="The Broad Institute Genomics Platform"/>
            <consortium name="The Broad Institute Genome Sequencing Center for Infectious Disease"/>
            <person name="Wu L."/>
            <person name="Ma J."/>
        </authorList>
    </citation>
    <scope>NUCLEOTIDE SEQUENCE [LARGE SCALE GENOMIC DNA]</scope>
    <source>
        <strain evidence="3">CGMCC 1.12286</strain>
    </source>
</reference>
<proteinExistence type="predicted"/>
<dbReference type="SUPFAM" id="SSF53335">
    <property type="entry name" value="S-adenosyl-L-methionine-dependent methyltransferases"/>
    <property type="match status" value="1"/>
</dbReference>
<name>A0ABW4JL40_9BACL</name>
<dbReference type="Proteomes" id="UP001597079">
    <property type="component" value="Unassembled WGS sequence"/>
</dbReference>
<evidence type="ECO:0000259" key="1">
    <source>
        <dbReference type="Pfam" id="PF08242"/>
    </source>
</evidence>
<dbReference type="PANTHER" id="PTHR43861:SF1">
    <property type="entry name" value="TRANS-ACONITATE 2-METHYLTRANSFERASE"/>
    <property type="match status" value="1"/>
</dbReference>